<dbReference type="PANTHER" id="PTHR47364:SF2">
    <property type="entry name" value="CYSTEINE PROTEINASE INHIBITOR 5"/>
    <property type="match status" value="1"/>
</dbReference>
<evidence type="ECO:0000256" key="2">
    <source>
        <dbReference type="ARBA" id="ARBA00022704"/>
    </source>
</evidence>
<evidence type="ECO:0000256" key="1">
    <source>
        <dbReference type="ARBA" id="ARBA00022690"/>
    </source>
</evidence>
<dbReference type="STRING" id="4155.A0A022QJF3"/>
<accession>A0A022QJF3</accession>
<dbReference type="InterPro" id="IPR046350">
    <property type="entry name" value="Cystatin_sf"/>
</dbReference>
<keyword evidence="2" id="KW-0789">Thiol protease inhibitor</keyword>
<dbReference type="EMBL" id="KI631456">
    <property type="protein sequence ID" value="EYU27694.1"/>
    <property type="molecule type" value="Genomic_DNA"/>
</dbReference>
<dbReference type="GO" id="GO:0004869">
    <property type="term" value="F:cysteine-type endopeptidase inhibitor activity"/>
    <property type="evidence" value="ECO:0007669"/>
    <property type="project" value="UniProtKB-KW"/>
</dbReference>
<dbReference type="InterPro" id="IPR000010">
    <property type="entry name" value="Cystatin_dom"/>
</dbReference>
<protein>
    <recommendedName>
        <fullName evidence="3">Cystatin domain-containing protein</fullName>
    </recommendedName>
</protein>
<dbReference type="PANTHER" id="PTHR47364">
    <property type="entry name" value="CYSTEINE PROTEINASE INHIBITOR 5"/>
    <property type="match status" value="1"/>
</dbReference>
<proteinExistence type="predicted"/>
<evidence type="ECO:0000313" key="4">
    <source>
        <dbReference type="EMBL" id="EYU27694.1"/>
    </source>
</evidence>
<dbReference type="Pfam" id="PF16845">
    <property type="entry name" value="SQAPI"/>
    <property type="match status" value="1"/>
</dbReference>
<dbReference type="AlphaFoldDB" id="A0A022QJF3"/>
<gene>
    <name evidence="4" type="ORF">MIMGU_mgv1a019748mg</name>
</gene>
<keyword evidence="5" id="KW-1185">Reference proteome</keyword>
<keyword evidence="1" id="KW-0646">Protease inhibitor</keyword>
<evidence type="ECO:0000313" key="5">
    <source>
        <dbReference type="Proteomes" id="UP000030748"/>
    </source>
</evidence>
<evidence type="ECO:0000259" key="3">
    <source>
        <dbReference type="Pfam" id="PF16845"/>
    </source>
</evidence>
<dbReference type="Gene3D" id="3.10.450.10">
    <property type="match status" value="1"/>
</dbReference>
<dbReference type="SUPFAM" id="SSF54403">
    <property type="entry name" value="Cystatin/monellin"/>
    <property type="match status" value="1"/>
</dbReference>
<name>A0A022QJF3_ERYGU</name>
<dbReference type="CDD" id="cd00042">
    <property type="entry name" value="CY"/>
    <property type="match status" value="1"/>
</dbReference>
<dbReference type="Proteomes" id="UP000030748">
    <property type="component" value="Unassembled WGS sequence"/>
</dbReference>
<reference evidence="4 5" key="1">
    <citation type="journal article" date="2013" name="Proc. Natl. Acad. Sci. U.S.A.">
        <title>Fine-scale variation in meiotic recombination in Mimulus inferred from population shotgun sequencing.</title>
        <authorList>
            <person name="Hellsten U."/>
            <person name="Wright K.M."/>
            <person name="Jenkins J."/>
            <person name="Shu S."/>
            <person name="Yuan Y."/>
            <person name="Wessler S.R."/>
            <person name="Schmutz J."/>
            <person name="Willis J.H."/>
            <person name="Rokhsar D.S."/>
        </authorList>
    </citation>
    <scope>NUCLEOTIDE SEQUENCE [LARGE SCALE GENOMIC DNA]</scope>
    <source>
        <strain evidence="5">cv. DUN x IM62</strain>
    </source>
</reference>
<organism evidence="4 5">
    <name type="scientific">Erythranthe guttata</name>
    <name type="common">Yellow monkey flower</name>
    <name type="synonym">Mimulus guttatus</name>
    <dbReference type="NCBI Taxonomy" id="4155"/>
    <lineage>
        <taxon>Eukaryota</taxon>
        <taxon>Viridiplantae</taxon>
        <taxon>Streptophyta</taxon>
        <taxon>Embryophyta</taxon>
        <taxon>Tracheophyta</taxon>
        <taxon>Spermatophyta</taxon>
        <taxon>Magnoliopsida</taxon>
        <taxon>eudicotyledons</taxon>
        <taxon>Gunneridae</taxon>
        <taxon>Pentapetalae</taxon>
        <taxon>asterids</taxon>
        <taxon>lamiids</taxon>
        <taxon>Lamiales</taxon>
        <taxon>Phrymaceae</taxon>
        <taxon>Erythranthe</taxon>
    </lineage>
</organism>
<feature type="non-terminal residue" evidence="4">
    <location>
        <position position="1"/>
    </location>
</feature>
<sequence>PIIAPEEDRKVVEIADFAVDKHNQLAKTNLKLSNVINGTMTVLGGTYYELAISAVDRRKANAAQNYATLVYEKPWQHLKILVSFKEIPISV</sequence>
<feature type="domain" description="Cystatin" evidence="3">
    <location>
        <begin position="7"/>
        <end position="87"/>
    </location>
</feature>